<dbReference type="CDD" id="cd00067">
    <property type="entry name" value="GAL4"/>
    <property type="match status" value="1"/>
</dbReference>
<evidence type="ECO:0000256" key="2">
    <source>
        <dbReference type="ARBA" id="ARBA00022723"/>
    </source>
</evidence>
<feature type="region of interest" description="Disordered" evidence="7">
    <location>
        <begin position="93"/>
        <end position="116"/>
    </location>
</feature>
<comment type="subcellular location">
    <subcellularLocation>
        <location evidence="1">Nucleus</location>
    </subcellularLocation>
</comment>
<evidence type="ECO:0000256" key="3">
    <source>
        <dbReference type="ARBA" id="ARBA00023015"/>
    </source>
</evidence>
<dbReference type="InterPro" id="IPR051089">
    <property type="entry name" value="prtT"/>
</dbReference>
<proteinExistence type="predicted"/>
<protein>
    <submittedName>
        <fullName evidence="9">Uu.00g108950.m01.CDS01</fullName>
    </submittedName>
</protein>
<gene>
    <name evidence="9" type="ORF">KHLLAP_LOCUS3969</name>
</gene>
<comment type="caution">
    <text evidence="9">The sequence shown here is derived from an EMBL/GenBank/DDBJ whole genome shotgun (WGS) entry which is preliminary data.</text>
</comment>
<dbReference type="SMART" id="SM00066">
    <property type="entry name" value="GAL4"/>
    <property type="match status" value="1"/>
</dbReference>
<dbReference type="EMBL" id="CAUWAG010000006">
    <property type="protein sequence ID" value="CAJ2503501.1"/>
    <property type="molecule type" value="Genomic_DNA"/>
</dbReference>
<dbReference type="GO" id="GO:0006351">
    <property type="term" value="P:DNA-templated transcription"/>
    <property type="evidence" value="ECO:0007669"/>
    <property type="project" value="InterPro"/>
</dbReference>
<keyword evidence="5" id="KW-0804">Transcription</keyword>
<evidence type="ECO:0000256" key="5">
    <source>
        <dbReference type="ARBA" id="ARBA00023163"/>
    </source>
</evidence>
<evidence type="ECO:0000313" key="10">
    <source>
        <dbReference type="Proteomes" id="UP001295740"/>
    </source>
</evidence>
<organism evidence="9 10">
    <name type="scientific">Anthostomella pinea</name>
    <dbReference type="NCBI Taxonomy" id="933095"/>
    <lineage>
        <taxon>Eukaryota</taxon>
        <taxon>Fungi</taxon>
        <taxon>Dikarya</taxon>
        <taxon>Ascomycota</taxon>
        <taxon>Pezizomycotina</taxon>
        <taxon>Sordariomycetes</taxon>
        <taxon>Xylariomycetidae</taxon>
        <taxon>Xylariales</taxon>
        <taxon>Xylariaceae</taxon>
        <taxon>Anthostomella</taxon>
    </lineage>
</organism>
<keyword evidence="3" id="KW-0805">Transcription regulation</keyword>
<dbReference type="Pfam" id="PF04082">
    <property type="entry name" value="Fungal_trans"/>
    <property type="match status" value="1"/>
</dbReference>
<keyword evidence="2" id="KW-0479">Metal-binding</keyword>
<dbReference type="GO" id="GO:0000976">
    <property type="term" value="F:transcription cis-regulatory region binding"/>
    <property type="evidence" value="ECO:0007669"/>
    <property type="project" value="TreeGrafter"/>
</dbReference>
<evidence type="ECO:0000256" key="4">
    <source>
        <dbReference type="ARBA" id="ARBA00023125"/>
    </source>
</evidence>
<dbReference type="InterPro" id="IPR007219">
    <property type="entry name" value="XnlR_reg_dom"/>
</dbReference>
<name>A0AAI8VEI3_9PEZI</name>
<evidence type="ECO:0000259" key="8">
    <source>
        <dbReference type="PROSITE" id="PS50048"/>
    </source>
</evidence>
<dbReference type="Gene3D" id="4.10.240.10">
    <property type="entry name" value="Zn(2)-C6 fungal-type DNA-binding domain"/>
    <property type="match status" value="1"/>
</dbReference>
<evidence type="ECO:0000256" key="7">
    <source>
        <dbReference type="SAM" id="MobiDB-lite"/>
    </source>
</evidence>
<dbReference type="GO" id="GO:0008270">
    <property type="term" value="F:zinc ion binding"/>
    <property type="evidence" value="ECO:0007669"/>
    <property type="project" value="InterPro"/>
</dbReference>
<feature type="compositionally biased region" description="Polar residues" evidence="7">
    <location>
        <begin position="100"/>
        <end position="116"/>
    </location>
</feature>
<dbReference type="GO" id="GO:0000981">
    <property type="term" value="F:DNA-binding transcription factor activity, RNA polymerase II-specific"/>
    <property type="evidence" value="ECO:0007669"/>
    <property type="project" value="InterPro"/>
</dbReference>
<feature type="domain" description="Zn(2)-C6 fungal-type" evidence="8">
    <location>
        <begin position="16"/>
        <end position="49"/>
    </location>
</feature>
<reference evidence="9" key="1">
    <citation type="submission" date="2023-10" db="EMBL/GenBank/DDBJ databases">
        <authorList>
            <person name="Hackl T."/>
        </authorList>
    </citation>
    <scope>NUCLEOTIDE SEQUENCE</scope>
</reference>
<accession>A0AAI8VEI3</accession>
<dbReference type="Pfam" id="PF00172">
    <property type="entry name" value="Zn_clus"/>
    <property type="match status" value="1"/>
</dbReference>
<sequence>MAASTSSWPVIRPVKTCTECKQSKLRCDSKDQSPNPCSRCHARQLTCTVDPSFRRTPARKCVSVLLLASVALSPVSDARLEAMSKELNELRTRQGVSVRAPSTTSTESGISQDASANAPYSTPLMIMDDFDLDEASLNIGVVSVNCQSAVDAFEIFTAFFHPHLPLIGTISVNNIYHSSPFLFWSIVAIVASHTTLPSDESLYERINEPFQRLVKEEALEAPLPLHNIHALLFLCLWPLPVDKQSKDPSWLYLGIAVNSAFLMGLHRPGPPPSRSIRLLAESSHGRAMTWLGCFYVSSSLSMHLGLPAMINTSADLVTIAAYLNEYAIPRDFAAEIKLQVVITNFTNVLSNQSNDGTVDSSILQLLDRELDTLRVAFSDQWTRMLEYSVLVGKVHFHALVITRGRLGAMPRGILLKLALSASLRIIHLANARFHEHVAETHGLPVGKRQKALPKHYFKGLAFTTGFLLRYFSLNITATAEEQQLAANHVVLSHTIFKACATNSRDEWGRMASLFETLCQQAPMASDPHRLQLSDRMGVFMLLDAIQDESGVRGDALEMTEPQLSALPTMHPDPSNMGHPDMYGVSLEPPWGADMPFTNEFWSDPVWEMFNLPGAAPNQFHSRPLGMD</sequence>
<evidence type="ECO:0000313" key="9">
    <source>
        <dbReference type="EMBL" id="CAJ2503501.1"/>
    </source>
</evidence>
<dbReference type="PANTHER" id="PTHR31845">
    <property type="entry name" value="FINGER DOMAIN PROTEIN, PUTATIVE-RELATED"/>
    <property type="match status" value="1"/>
</dbReference>
<keyword evidence="4" id="KW-0238">DNA-binding</keyword>
<keyword evidence="6" id="KW-0539">Nucleus</keyword>
<dbReference type="GO" id="GO:0005634">
    <property type="term" value="C:nucleus"/>
    <property type="evidence" value="ECO:0007669"/>
    <property type="project" value="UniProtKB-SubCell"/>
</dbReference>
<evidence type="ECO:0000256" key="6">
    <source>
        <dbReference type="ARBA" id="ARBA00023242"/>
    </source>
</evidence>
<dbReference type="SMART" id="SM00906">
    <property type="entry name" value="Fungal_trans"/>
    <property type="match status" value="1"/>
</dbReference>
<dbReference type="InterPro" id="IPR036864">
    <property type="entry name" value="Zn2-C6_fun-type_DNA-bd_sf"/>
</dbReference>
<dbReference type="Proteomes" id="UP001295740">
    <property type="component" value="Unassembled WGS sequence"/>
</dbReference>
<keyword evidence="10" id="KW-1185">Reference proteome</keyword>
<dbReference type="InterPro" id="IPR001138">
    <property type="entry name" value="Zn2Cys6_DnaBD"/>
</dbReference>
<dbReference type="PROSITE" id="PS00463">
    <property type="entry name" value="ZN2_CY6_FUNGAL_1"/>
    <property type="match status" value="1"/>
</dbReference>
<dbReference type="PANTHER" id="PTHR31845:SF21">
    <property type="entry name" value="REGULATORY PROTEIN LEU3"/>
    <property type="match status" value="1"/>
</dbReference>
<dbReference type="CDD" id="cd12148">
    <property type="entry name" value="fungal_TF_MHR"/>
    <property type="match status" value="1"/>
</dbReference>
<dbReference type="AlphaFoldDB" id="A0AAI8VEI3"/>
<dbReference type="SUPFAM" id="SSF57701">
    <property type="entry name" value="Zn2/Cys6 DNA-binding domain"/>
    <property type="match status" value="1"/>
</dbReference>
<evidence type="ECO:0000256" key="1">
    <source>
        <dbReference type="ARBA" id="ARBA00004123"/>
    </source>
</evidence>
<dbReference type="PROSITE" id="PS50048">
    <property type="entry name" value="ZN2_CY6_FUNGAL_2"/>
    <property type="match status" value="1"/>
</dbReference>